<dbReference type="GO" id="GO:0005737">
    <property type="term" value="C:cytoplasm"/>
    <property type="evidence" value="ECO:0007669"/>
    <property type="project" value="UniProtKB-SubCell"/>
</dbReference>
<comment type="similarity">
    <text evidence="4 11">Belongs to the transaldolase family. Type 2 subfamily.</text>
</comment>
<keyword evidence="7 11" id="KW-0808">Transferase</keyword>
<evidence type="ECO:0000313" key="12">
    <source>
        <dbReference type="EMBL" id="RDU70684.1"/>
    </source>
</evidence>
<comment type="subcellular location">
    <subcellularLocation>
        <location evidence="2 11">Cytoplasm</location>
    </subcellularLocation>
</comment>
<gene>
    <name evidence="11" type="primary">tal</name>
    <name evidence="12" type="ORF">CQA58_04915</name>
</gene>
<dbReference type="InterPro" id="IPR004732">
    <property type="entry name" value="Transaldolase_2"/>
</dbReference>
<dbReference type="InterPro" id="IPR013785">
    <property type="entry name" value="Aldolase_TIM"/>
</dbReference>
<dbReference type="InterPro" id="IPR018225">
    <property type="entry name" value="Transaldolase_AS"/>
</dbReference>
<sequence length="324" mass="36274">MDKNLINQGFSLWCDFIERDFLNSKFKTLISEGKILGATSNPSIFANAFKNSPAYQSQIQALQGKEAKEIYESLAIEDIQTSARLLRALWDENKDNGYISIEIDPLFCDDSKASIEEGKRLFQSIGEPNVMIKVPATKAGFEVMEELLAQNISINATLIFSPAQALECLEAFKRARSRGGVGKSVISVFVSRLDRCVDSSLPKEFQAQLGIINAKHIYNLIENFGDKDTRTLFASTGVKGGDLRASYYVDELLLPHSINTAPLETIEAYFSHNDTRLKDSNVDFDSFVGKLQNIQVQKVYSQLLEEGLKAFKESFVDLLQTLKR</sequence>
<evidence type="ECO:0000256" key="5">
    <source>
        <dbReference type="ARBA" id="ARBA00013151"/>
    </source>
</evidence>
<keyword evidence="13" id="KW-1185">Reference proteome</keyword>
<proteinExistence type="inferred from homology"/>
<dbReference type="Pfam" id="PF00923">
    <property type="entry name" value="TAL_FSA"/>
    <property type="match status" value="1"/>
</dbReference>
<evidence type="ECO:0000256" key="9">
    <source>
        <dbReference type="ARBA" id="ARBA00023270"/>
    </source>
</evidence>
<name>A0A3D8J1F9_9HELI</name>
<keyword evidence="8 11" id="KW-0570">Pentose shunt</keyword>
<evidence type="ECO:0000256" key="2">
    <source>
        <dbReference type="ARBA" id="ARBA00004496"/>
    </source>
</evidence>
<dbReference type="NCBIfam" id="TIGR00876">
    <property type="entry name" value="tal_mycobact"/>
    <property type="match status" value="1"/>
</dbReference>
<dbReference type="SUPFAM" id="SSF51569">
    <property type="entry name" value="Aldolase"/>
    <property type="match status" value="1"/>
</dbReference>
<evidence type="ECO:0000256" key="4">
    <source>
        <dbReference type="ARBA" id="ARBA00008426"/>
    </source>
</evidence>
<dbReference type="Gene3D" id="3.20.20.70">
    <property type="entry name" value="Aldolase class I"/>
    <property type="match status" value="1"/>
</dbReference>
<evidence type="ECO:0000256" key="7">
    <source>
        <dbReference type="ARBA" id="ARBA00022679"/>
    </source>
</evidence>
<comment type="function">
    <text evidence="1 11">Transaldolase is important for the balance of metabolites in the pentose-phosphate pathway.</text>
</comment>
<comment type="catalytic activity">
    <reaction evidence="10 11">
        <text>D-sedoheptulose 7-phosphate + D-glyceraldehyde 3-phosphate = D-erythrose 4-phosphate + beta-D-fructose 6-phosphate</text>
        <dbReference type="Rhea" id="RHEA:17053"/>
        <dbReference type="ChEBI" id="CHEBI:16897"/>
        <dbReference type="ChEBI" id="CHEBI:57483"/>
        <dbReference type="ChEBI" id="CHEBI:57634"/>
        <dbReference type="ChEBI" id="CHEBI:59776"/>
        <dbReference type="EC" id="2.2.1.2"/>
    </reaction>
</comment>
<dbReference type="OrthoDB" id="9809101at2"/>
<evidence type="ECO:0000256" key="11">
    <source>
        <dbReference type="HAMAP-Rule" id="MF_00493"/>
    </source>
</evidence>
<dbReference type="RefSeq" id="WP_115569611.1">
    <property type="nucleotide sequence ID" value="NZ_NXLV01000007.1"/>
</dbReference>
<dbReference type="UniPathway" id="UPA00115">
    <property type="reaction ID" value="UER00414"/>
</dbReference>
<reference evidence="12 13" key="1">
    <citation type="submission" date="2018-04" db="EMBL/GenBank/DDBJ databases">
        <title>Novel Campyloabacter and Helicobacter Species and Strains.</title>
        <authorList>
            <person name="Mannion A.J."/>
            <person name="Shen Z."/>
            <person name="Fox J.G."/>
        </authorList>
    </citation>
    <scope>NUCLEOTIDE SEQUENCE [LARGE SCALE GENOMIC DNA]</scope>
    <source>
        <strain evidence="12 13">MIT 04-9366</strain>
    </source>
</reference>
<dbReference type="GO" id="GO:0006098">
    <property type="term" value="P:pentose-phosphate shunt"/>
    <property type="evidence" value="ECO:0007669"/>
    <property type="project" value="UniProtKB-UniRule"/>
</dbReference>
<dbReference type="PANTHER" id="PTHR10683:SF31">
    <property type="entry name" value="TRANSALDOLASE"/>
    <property type="match status" value="1"/>
</dbReference>
<dbReference type="EMBL" id="NXLV01000007">
    <property type="protein sequence ID" value="RDU70684.1"/>
    <property type="molecule type" value="Genomic_DNA"/>
</dbReference>
<evidence type="ECO:0000313" key="13">
    <source>
        <dbReference type="Proteomes" id="UP000257045"/>
    </source>
</evidence>
<evidence type="ECO:0000256" key="6">
    <source>
        <dbReference type="ARBA" id="ARBA00022490"/>
    </source>
</evidence>
<dbReference type="AlphaFoldDB" id="A0A3D8J1F9"/>
<dbReference type="GO" id="GO:0005975">
    <property type="term" value="P:carbohydrate metabolic process"/>
    <property type="evidence" value="ECO:0007669"/>
    <property type="project" value="InterPro"/>
</dbReference>
<evidence type="ECO:0000256" key="8">
    <source>
        <dbReference type="ARBA" id="ARBA00023126"/>
    </source>
</evidence>
<dbReference type="NCBIfam" id="NF003026">
    <property type="entry name" value="PRK03903.1"/>
    <property type="match status" value="1"/>
</dbReference>
<dbReference type="Proteomes" id="UP000257045">
    <property type="component" value="Unassembled WGS sequence"/>
</dbReference>
<feature type="active site" description="Schiff-base intermediate with substrate" evidence="11">
    <location>
        <position position="133"/>
    </location>
</feature>
<organism evidence="12 13">
    <name type="scientific">Helicobacter brantae</name>
    <dbReference type="NCBI Taxonomy" id="375927"/>
    <lineage>
        <taxon>Bacteria</taxon>
        <taxon>Pseudomonadati</taxon>
        <taxon>Campylobacterota</taxon>
        <taxon>Epsilonproteobacteria</taxon>
        <taxon>Campylobacterales</taxon>
        <taxon>Helicobacteraceae</taxon>
        <taxon>Helicobacter</taxon>
    </lineage>
</organism>
<keyword evidence="6 11" id="KW-0963">Cytoplasm</keyword>
<protein>
    <recommendedName>
        <fullName evidence="5 11">Transaldolase</fullName>
        <ecNumber evidence="5 11">2.2.1.2</ecNumber>
    </recommendedName>
</protein>
<dbReference type="PIRSF" id="PIRSF036915">
    <property type="entry name" value="Trnald_Bac_Plnt"/>
    <property type="match status" value="1"/>
</dbReference>
<dbReference type="EC" id="2.2.1.2" evidence="5 11"/>
<evidence type="ECO:0000256" key="10">
    <source>
        <dbReference type="ARBA" id="ARBA00048810"/>
    </source>
</evidence>
<accession>A0A3D8J1F9</accession>
<dbReference type="PANTHER" id="PTHR10683">
    <property type="entry name" value="TRANSALDOLASE"/>
    <property type="match status" value="1"/>
</dbReference>
<dbReference type="InterPro" id="IPR001585">
    <property type="entry name" value="TAL/FSA"/>
</dbReference>
<dbReference type="PROSITE" id="PS01054">
    <property type="entry name" value="TRANSALDOLASE_1"/>
    <property type="match status" value="1"/>
</dbReference>
<dbReference type="GO" id="GO:0004801">
    <property type="term" value="F:transaldolase activity"/>
    <property type="evidence" value="ECO:0007669"/>
    <property type="project" value="UniProtKB-UniRule"/>
</dbReference>
<comment type="pathway">
    <text evidence="3 11">Carbohydrate degradation; pentose phosphate pathway; D-glyceraldehyde 3-phosphate and beta-D-fructose 6-phosphate from D-ribose 5-phosphate and D-xylulose 5-phosphate (non-oxidative stage): step 2/3.</text>
</comment>
<evidence type="ECO:0000256" key="3">
    <source>
        <dbReference type="ARBA" id="ARBA00004857"/>
    </source>
</evidence>
<dbReference type="HAMAP" id="MF_00493">
    <property type="entry name" value="Transaldolase_2"/>
    <property type="match status" value="1"/>
</dbReference>
<keyword evidence="9 11" id="KW-0704">Schiff base</keyword>
<comment type="caution">
    <text evidence="12">The sequence shown here is derived from an EMBL/GenBank/DDBJ whole genome shotgun (WGS) entry which is preliminary data.</text>
</comment>
<evidence type="ECO:0000256" key="1">
    <source>
        <dbReference type="ARBA" id="ARBA00003518"/>
    </source>
</evidence>